<dbReference type="NCBIfam" id="TIGR01256">
    <property type="entry name" value="modA"/>
    <property type="match status" value="1"/>
</dbReference>
<keyword evidence="2" id="KW-0732">Signal</keyword>
<dbReference type="CDD" id="cd13517">
    <property type="entry name" value="PBP2_ModA3_like"/>
    <property type="match status" value="1"/>
</dbReference>
<dbReference type="GO" id="GO:0046872">
    <property type="term" value="F:metal ion binding"/>
    <property type="evidence" value="ECO:0007669"/>
    <property type="project" value="UniProtKB-KW"/>
</dbReference>
<dbReference type="AlphaFoldDB" id="A0A9E7PKC2"/>
<dbReference type="GO" id="GO:0015689">
    <property type="term" value="P:molybdate ion transport"/>
    <property type="evidence" value="ECO:0007669"/>
    <property type="project" value="InterPro"/>
</dbReference>
<organism evidence="3 4">
    <name type="scientific">Methanoplanus endosymbiosus</name>
    <dbReference type="NCBI Taxonomy" id="33865"/>
    <lineage>
        <taxon>Archaea</taxon>
        <taxon>Methanobacteriati</taxon>
        <taxon>Methanobacteriota</taxon>
        <taxon>Stenosarchaea group</taxon>
        <taxon>Methanomicrobia</taxon>
        <taxon>Methanomicrobiales</taxon>
        <taxon>Methanomicrobiaceae</taxon>
        <taxon>Methanoplanus</taxon>
    </lineage>
</organism>
<dbReference type="RefSeq" id="WP_257741745.1">
    <property type="nucleotide sequence ID" value="NZ_CP096115.1"/>
</dbReference>
<dbReference type="PIRSF" id="PIRSF004846">
    <property type="entry name" value="ModA"/>
    <property type="match status" value="1"/>
</dbReference>
<dbReference type="PROSITE" id="PS51257">
    <property type="entry name" value="PROKAR_LIPOPROTEIN"/>
    <property type="match status" value="1"/>
</dbReference>
<dbReference type="KEGG" id="mend:L6E24_09440"/>
<evidence type="ECO:0000313" key="3">
    <source>
        <dbReference type="EMBL" id="UUX91593.1"/>
    </source>
</evidence>
<sequence length="274" mass="29919">MSKGFIRFSAIILLIAVIMACGCTSGETKENKAESGNSASDESLIVYCGAGLRVPMETAAEVFEEKEGIKIKYSYGGAAQLLSQMELLGEGDLYMPGAKAYLDSAAEKGFVSDTRDVVYHVVTIAVQKGNPENITSVEDLNRDGIRVGIGEPDGPAIGKAAKKIFEKNGMWEDMQDNIVVQSGTVNELLVFLKMDQADAVVIFEDLLNEESIEKVNIPVEDGFVKIVPIATLEFSEHPENAKKYMEFVASDEGKEIFRNAGFDTYPCEKYANIK</sequence>
<dbReference type="GeneID" id="74307924"/>
<gene>
    <name evidence="3" type="primary">modA</name>
    <name evidence="3" type="ORF">L6E24_09440</name>
</gene>
<dbReference type="SUPFAM" id="SSF53850">
    <property type="entry name" value="Periplasmic binding protein-like II"/>
    <property type="match status" value="1"/>
</dbReference>
<protein>
    <submittedName>
        <fullName evidence="3">Molybdate ABC transporter substrate-binding protein</fullName>
    </submittedName>
</protein>
<dbReference type="Gene3D" id="3.40.190.10">
    <property type="entry name" value="Periplasmic binding protein-like II"/>
    <property type="match status" value="2"/>
</dbReference>
<name>A0A9E7PKC2_9EURY</name>
<dbReference type="EMBL" id="CP096115">
    <property type="protein sequence ID" value="UUX91593.1"/>
    <property type="molecule type" value="Genomic_DNA"/>
</dbReference>
<proteinExistence type="predicted"/>
<keyword evidence="1" id="KW-0479">Metal-binding</keyword>
<dbReference type="InterPro" id="IPR050682">
    <property type="entry name" value="ModA/WtpA"/>
</dbReference>
<dbReference type="Proteomes" id="UP001060368">
    <property type="component" value="Chromosome"/>
</dbReference>
<evidence type="ECO:0000256" key="1">
    <source>
        <dbReference type="ARBA" id="ARBA00022723"/>
    </source>
</evidence>
<dbReference type="InterPro" id="IPR005950">
    <property type="entry name" value="ModA"/>
</dbReference>
<dbReference type="PANTHER" id="PTHR30632:SF0">
    <property type="entry name" value="SULFATE-BINDING PROTEIN"/>
    <property type="match status" value="1"/>
</dbReference>
<dbReference type="Pfam" id="PF13531">
    <property type="entry name" value="SBP_bac_11"/>
    <property type="match status" value="1"/>
</dbReference>
<accession>A0A9E7PKC2</accession>
<dbReference type="PANTHER" id="PTHR30632">
    <property type="entry name" value="MOLYBDATE-BINDING PERIPLASMIC PROTEIN"/>
    <property type="match status" value="1"/>
</dbReference>
<keyword evidence="4" id="KW-1185">Reference proteome</keyword>
<reference evidence="3" key="1">
    <citation type="submission" date="2022-04" db="EMBL/GenBank/DDBJ databases">
        <title>Complete genome of Methanoplanus endosymbiosus DSM 3599.</title>
        <authorList>
            <person name="Chen S.-C."/>
            <person name="You Y.-T."/>
            <person name="Zhou Y.-Z."/>
            <person name="Lai M.-C."/>
        </authorList>
    </citation>
    <scope>NUCLEOTIDE SEQUENCE</scope>
    <source>
        <strain evidence="3">DSM 3599</strain>
    </source>
</reference>
<evidence type="ECO:0000313" key="4">
    <source>
        <dbReference type="Proteomes" id="UP001060368"/>
    </source>
</evidence>
<evidence type="ECO:0000256" key="2">
    <source>
        <dbReference type="ARBA" id="ARBA00022729"/>
    </source>
</evidence>
<dbReference type="GO" id="GO:0030973">
    <property type="term" value="F:molybdate ion binding"/>
    <property type="evidence" value="ECO:0007669"/>
    <property type="project" value="TreeGrafter"/>
</dbReference>